<dbReference type="EC" id="2.7.1.5" evidence="7 8"/>
<evidence type="ECO:0000256" key="8">
    <source>
        <dbReference type="NCBIfam" id="TIGR02627"/>
    </source>
</evidence>
<name>A0A372LFX9_9BACI</name>
<proteinExistence type="inferred from homology"/>
<comment type="function">
    <text evidence="7">Involved in the catabolism of L-rhamnose (6-deoxy-L-mannose). Catalyzes the transfer of the gamma-phosphate group from ATP to the 1-hydroxyl group of L-rhamnulose to yield L-rhamnulose 1-phosphate.</text>
</comment>
<comment type="pathway">
    <text evidence="7">Carbohydrate degradation; L-rhamnose degradation; glycerone phosphate from L-rhamnose: step 2/3.</text>
</comment>
<feature type="binding site" evidence="7">
    <location>
        <position position="256"/>
    </location>
    <ligand>
        <name>ATP</name>
        <dbReference type="ChEBI" id="CHEBI:30616"/>
    </ligand>
</feature>
<dbReference type="Pfam" id="PF00370">
    <property type="entry name" value="FGGY_N"/>
    <property type="match status" value="1"/>
</dbReference>
<evidence type="ECO:0000259" key="9">
    <source>
        <dbReference type="Pfam" id="PF00370"/>
    </source>
</evidence>
<keyword evidence="7" id="KW-1015">Disulfide bond</keyword>
<dbReference type="OrthoDB" id="9761504at2"/>
<dbReference type="PANTHER" id="PTHR43095:SF2">
    <property type="entry name" value="GLUCONOKINASE"/>
    <property type="match status" value="1"/>
</dbReference>
<organism evidence="11 12">
    <name type="scientific">Peribacillus glennii</name>
    <dbReference type="NCBI Taxonomy" id="2303991"/>
    <lineage>
        <taxon>Bacteria</taxon>
        <taxon>Bacillati</taxon>
        <taxon>Bacillota</taxon>
        <taxon>Bacilli</taxon>
        <taxon>Bacillales</taxon>
        <taxon>Bacillaceae</taxon>
        <taxon>Peribacillus</taxon>
    </lineage>
</organism>
<dbReference type="InterPro" id="IPR043129">
    <property type="entry name" value="ATPase_NBD"/>
</dbReference>
<dbReference type="InterPro" id="IPR018485">
    <property type="entry name" value="FGGY_C"/>
</dbReference>
<dbReference type="InterPro" id="IPR000577">
    <property type="entry name" value="Carb_kinase_FGGY"/>
</dbReference>
<dbReference type="InterPro" id="IPR050406">
    <property type="entry name" value="FGGY_Carb_Kinase"/>
</dbReference>
<feature type="binding site" evidence="7">
    <location>
        <position position="400"/>
    </location>
    <ligand>
        <name>ATP</name>
        <dbReference type="ChEBI" id="CHEBI:30616"/>
    </ligand>
</feature>
<accession>A0A372LFX9</accession>
<evidence type="ECO:0000256" key="1">
    <source>
        <dbReference type="ARBA" id="ARBA00009156"/>
    </source>
</evidence>
<keyword evidence="4 7" id="KW-0418">Kinase</keyword>
<feature type="domain" description="Carbohydrate kinase FGGY N-terminal" evidence="9">
    <location>
        <begin position="2"/>
        <end position="241"/>
    </location>
</feature>
<dbReference type="HAMAP" id="MF_01535">
    <property type="entry name" value="Rhamnulokinase"/>
    <property type="match status" value="1"/>
</dbReference>
<keyword evidence="12" id="KW-1185">Reference proteome</keyword>
<keyword evidence="5 7" id="KW-0067">ATP-binding</keyword>
<dbReference type="FunFam" id="3.30.420.40:FF:000064">
    <property type="entry name" value="Rhamnulokinase"/>
    <property type="match status" value="1"/>
</dbReference>
<dbReference type="GO" id="GO:0005524">
    <property type="term" value="F:ATP binding"/>
    <property type="evidence" value="ECO:0007669"/>
    <property type="project" value="UniProtKB-KW"/>
</dbReference>
<dbReference type="GO" id="GO:0008993">
    <property type="term" value="F:rhamnulokinase activity"/>
    <property type="evidence" value="ECO:0007669"/>
    <property type="project" value="UniProtKB-UniRule"/>
</dbReference>
<keyword evidence="3 7" id="KW-0547">Nucleotide-binding</keyword>
<feature type="domain" description="Carbohydrate kinase FGGY C-terminal" evidence="10">
    <location>
        <begin position="250"/>
        <end position="439"/>
    </location>
</feature>
<evidence type="ECO:0000313" key="11">
    <source>
        <dbReference type="EMBL" id="RFU65190.1"/>
    </source>
</evidence>
<dbReference type="UniPathway" id="UPA00541">
    <property type="reaction ID" value="UER00602"/>
</dbReference>
<comment type="catalytic activity">
    <reaction evidence="7">
        <text>L-rhamnulose + ATP = L-rhamnulose 1-phosphate + ADP + H(+)</text>
        <dbReference type="Rhea" id="RHEA:20117"/>
        <dbReference type="ChEBI" id="CHEBI:15378"/>
        <dbReference type="ChEBI" id="CHEBI:17897"/>
        <dbReference type="ChEBI" id="CHEBI:30616"/>
        <dbReference type="ChEBI" id="CHEBI:58313"/>
        <dbReference type="ChEBI" id="CHEBI:456216"/>
        <dbReference type="EC" id="2.7.1.5"/>
    </reaction>
</comment>
<gene>
    <name evidence="7 11" type="primary">rhaB</name>
    <name evidence="11" type="ORF">D0466_04605</name>
</gene>
<feature type="binding site" evidence="7">
    <location>
        <position position="78"/>
    </location>
    <ligand>
        <name>substrate</name>
    </ligand>
</feature>
<comment type="caution">
    <text evidence="7">Lacks conserved residue(s) required for the propagation of feature annotation.</text>
</comment>
<dbReference type="CDD" id="cd07771">
    <property type="entry name" value="ASKHA_NBD_FGGY_RhaB-like"/>
    <property type="match status" value="1"/>
</dbReference>
<comment type="cofactor">
    <cofactor evidence="7">
        <name>Mg(2+)</name>
        <dbReference type="ChEBI" id="CHEBI:18420"/>
    </cofactor>
</comment>
<dbReference type="GO" id="GO:0019301">
    <property type="term" value="P:rhamnose catabolic process"/>
    <property type="evidence" value="ECO:0007669"/>
    <property type="project" value="UniProtKB-UniRule"/>
</dbReference>
<feature type="binding site" evidence="7">
    <location>
        <begin position="10"/>
        <end position="14"/>
    </location>
    <ligand>
        <name>ATP</name>
        <dbReference type="ChEBI" id="CHEBI:30616"/>
    </ligand>
</feature>
<evidence type="ECO:0000256" key="3">
    <source>
        <dbReference type="ARBA" id="ARBA00022741"/>
    </source>
</evidence>
<dbReference type="PANTHER" id="PTHR43095">
    <property type="entry name" value="SUGAR KINASE"/>
    <property type="match status" value="1"/>
</dbReference>
<reference evidence="11 12" key="1">
    <citation type="submission" date="2018-08" db="EMBL/GenBank/DDBJ databases">
        <title>Bacillus chawlae sp. nov., Bacillus glennii sp. nov., and Bacillus saganii sp. nov. Isolated from the Vehicle Assembly Building at Kennedy Space Center where the Viking Spacecraft were Assembled.</title>
        <authorList>
            <person name="Seuylemezian A."/>
            <person name="Vaishampayan P."/>
        </authorList>
    </citation>
    <scope>NUCLEOTIDE SEQUENCE [LARGE SCALE GENOMIC DNA]</scope>
    <source>
        <strain evidence="11 12">V44-8</strain>
    </source>
</reference>
<dbReference type="InterPro" id="IPR013449">
    <property type="entry name" value="Rhamnulokinase"/>
</dbReference>
<evidence type="ECO:0000259" key="10">
    <source>
        <dbReference type="Pfam" id="PF02782"/>
    </source>
</evidence>
<dbReference type="EMBL" id="QVTD01000003">
    <property type="protein sequence ID" value="RFU65190.1"/>
    <property type="molecule type" value="Genomic_DNA"/>
</dbReference>
<feature type="binding site" evidence="7">
    <location>
        <begin position="233"/>
        <end position="235"/>
    </location>
    <ligand>
        <name>substrate</name>
    </ligand>
</feature>
<keyword evidence="6 7" id="KW-0684">Rhamnose metabolism</keyword>
<evidence type="ECO:0000256" key="4">
    <source>
        <dbReference type="ARBA" id="ARBA00022777"/>
    </source>
</evidence>
<evidence type="ECO:0000313" key="12">
    <source>
        <dbReference type="Proteomes" id="UP000262939"/>
    </source>
</evidence>
<dbReference type="PIRSF" id="PIRSF000538">
    <property type="entry name" value="GlpK"/>
    <property type="match status" value="1"/>
</dbReference>
<dbReference type="Pfam" id="PF02782">
    <property type="entry name" value="FGGY_C"/>
    <property type="match status" value="1"/>
</dbReference>
<keyword evidence="2 7" id="KW-0808">Transferase</keyword>
<feature type="active site" description="Proton acceptor" evidence="7">
    <location>
        <position position="234"/>
    </location>
</feature>
<evidence type="ECO:0000256" key="6">
    <source>
        <dbReference type="ARBA" id="ARBA00023308"/>
    </source>
</evidence>
<dbReference type="RefSeq" id="WP_117321366.1">
    <property type="nucleotide sequence ID" value="NZ_QVTD01000003.1"/>
</dbReference>
<protein>
    <recommendedName>
        <fullName evidence="7 8">Rhamnulokinase</fullName>
        <shortName evidence="7">RhaB</shortName>
        <ecNumber evidence="7 8">2.7.1.5</ecNumber>
    </recommendedName>
    <alternativeName>
        <fullName evidence="7">ATP:L-rhamnulose phosphotransferase</fullName>
    </alternativeName>
    <alternativeName>
        <fullName evidence="7">L-rhamnulose 1-kinase</fullName>
    </alternativeName>
    <alternativeName>
        <fullName evidence="7">Rhamnulose kinase</fullName>
    </alternativeName>
</protein>
<dbReference type="Gene3D" id="3.30.420.40">
    <property type="match status" value="2"/>
</dbReference>
<sequence length="485" mass="54731">MVYVAADIGASSGRLVLGEILNGKLQMKEIHRFANGFTIQAGTCYWDIDHLLNEILKGLEKVKSMGYDDCTLGIDTWAIDYVLLDHDGKRLQEVVAYRDKRTEKTIQKLTKIISKEDIYHKTGIQFLPFNTIYQLYEEDKKQLERTSKILLVPDYLGYCLTGVGATEMTNASTMQLLNPRYGQFDEELLELISVKKEQFEDLVQPGTELGPLAMERFASYNLPNCKVITVATHDTASAIIGTPGAGEGWAYISSGTWSLLGIESGSPIINELALENNYTNEWGAFKTFRFLKNIMGMWVLQEVRKKLNRDYNFGQFVEEAKKINDFRQFVNFNHDRFLNPLDMIQEIQGFCKETNQIAPESAGELANCIYTNLAIIYAIALDELEQITGQQISRVHIVGGGANNEHLNQLTADVSGKVVYAGPIEATAIGNLLMQMIAAKEVDNLEDARRLVMESFEIKQYTPKEIDRTAIIQKYKEAVSYECTN</sequence>
<comment type="similarity">
    <text evidence="7">Belongs to the rhamnulokinase family.</text>
</comment>
<dbReference type="InterPro" id="IPR018484">
    <property type="entry name" value="FGGY_N"/>
</dbReference>
<dbReference type="SUPFAM" id="SSF53067">
    <property type="entry name" value="Actin-like ATPase domain"/>
    <property type="match status" value="2"/>
</dbReference>
<evidence type="ECO:0000256" key="7">
    <source>
        <dbReference type="HAMAP-Rule" id="MF_01535"/>
    </source>
</evidence>
<feature type="binding site" evidence="7">
    <location>
        <position position="293"/>
    </location>
    <ligand>
        <name>substrate</name>
    </ligand>
</feature>
<feature type="binding site" evidence="7">
    <location>
        <position position="301"/>
    </location>
    <ligand>
        <name>ATP</name>
        <dbReference type="ChEBI" id="CHEBI:30616"/>
    </ligand>
</feature>
<dbReference type="Proteomes" id="UP000262939">
    <property type="component" value="Unassembled WGS sequence"/>
</dbReference>
<comment type="caution">
    <text evidence="11">The sequence shown here is derived from an EMBL/GenBank/DDBJ whole genome shotgun (WGS) entry which is preliminary data.</text>
</comment>
<keyword evidence="7" id="KW-0460">Magnesium</keyword>
<comment type="similarity">
    <text evidence="1">Belongs to the FGGY kinase family.</text>
</comment>
<feature type="disulfide bond" evidence="7">
    <location>
        <begin position="351"/>
        <end position="368"/>
    </location>
</feature>
<evidence type="ECO:0000256" key="5">
    <source>
        <dbReference type="ARBA" id="ARBA00022840"/>
    </source>
</evidence>
<dbReference type="NCBIfam" id="TIGR02627">
    <property type="entry name" value="rhamnulo_kin"/>
    <property type="match status" value="1"/>
</dbReference>
<dbReference type="AlphaFoldDB" id="A0A372LFX9"/>
<evidence type="ECO:0000256" key="2">
    <source>
        <dbReference type="ARBA" id="ARBA00022679"/>
    </source>
</evidence>